<gene>
    <name evidence="1" type="ORF">KUL25_11095</name>
</gene>
<dbReference type="AlphaFoldDB" id="A0A975TSF7"/>
<accession>A0A975TSF7</accession>
<organism evidence="1">
    <name type="scientific">Gymnodinialimonas phycosphaerae</name>
    <dbReference type="NCBI Taxonomy" id="2841589"/>
    <lineage>
        <taxon>Bacteria</taxon>
        <taxon>Pseudomonadati</taxon>
        <taxon>Pseudomonadota</taxon>
        <taxon>Alphaproteobacteria</taxon>
        <taxon>Rhodobacterales</taxon>
        <taxon>Paracoccaceae</taxon>
        <taxon>Gymnodinialimonas</taxon>
    </lineage>
</organism>
<keyword evidence="2" id="KW-1185">Reference proteome</keyword>
<dbReference type="Pfam" id="PF12974">
    <property type="entry name" value="Phosphonate-bd"/>
    <property type="match status" value="1"/>
</dbReference>
<evidence type="ECO:0000313" key="2">
    <source>
        <dbReference type="Proteomes" id="UP000693972"/>
    </source>
</evidence>
<dbReference type="Proteomes" id="UP000693972">
    <property type="component" value="Unassembled WGS sequence"/>
</dbReference>
<dbReference type="SUPFAM" id="SSF53850">
    <property type="entry name" value="Periplasmic binding protein-like II"/>
    <property type="match status" value="1"/>
</dbReference>
<dbReference type="RefSeq" id="WP_257893006.1">
    <property type="nucleotide sequence ID" value="NZ_JAIMBW010000001.1"/>
</dbReference>
<dbReference type="EMBL" id="CP078073">
    <property type="protein sequence ID" value="QXL86041.1"/>
    <property type="molecule type" value="Genomic_DNA"/>
</dbReference>
<dbReference type="PANTHER" id="PTHR35841">
    <property type="entry name" value="PHOSPHONATES-BINDING PERIPLASMIC PROTEIN"/>
    <property type="match status" value="1"/>
</dbReference>
<evidence type="ECO:0000313" key="1">
    <source>
        <dbReference type="EMBL" id="QXL86041.1"/>
    </source>
</evidence>
<dbReference type="PANTHER" id="PTHR35841:SF1">
    <property type="entry name" value="PHOSPHONATES-BINDING PERIPLASMIC PROTEIN"/>
    <property type="match status" value="1"/>
</dbReference>
<dbReference type="EMBL" id="JAIMBW010000001">
    <property type="protein sequence ID" value="MBY4893311.1"/>
    <property type="molecule type" value="Genomic_DNA"/>
</dbReference>
<dbReference type="Gene3D" id="3.40.190.10">
    <property type="entry name" value="Periplasmic binding protein-like II"/>
    <property type="match status" value="1"/>
</dbReference>
<protein>
    <submittedName>
        <fullName evidence="1">PhnD/SsuA/transferrin family substrate-binding protein</fullName>
    </submittedName>
</protein>
<reference evidence="1 2" key="1">
    <citation type="submission" date="2021-07" db="EMBL/GenBank/DDBJ databases">
        <title>Karlodiniumbacter phycospheric gen. nov., sp. nov., a phycosphere bacterium isolated from karlodinium veneficum.</title>
        <authorList>
            <person name="Peng Y."/>
            <person name="Jiang L."/>
            <person name="Lee J."/>
        </authorList>
    </citation>
    <scope>NUCLEOTIDE SEQUENCE</scope>
    <source>
        <strain evidence="1 2">N5</strain>
    </source>
</reference>
<name>A0A975TSF7_9RHOB</name>
<sequence length="250" mass="27456">MIASLMMYQRPELAAAHDRLWQGIRVRLQDTGIDAPEALDQDAEEFSVWRDPDLILSQTCGMPFRLWLHTHVALVGTPDYGLKGCAPGYYRSAIVVRADDPRGDIAAFRDARFAYNQTFSQSGFAAAYWHVKPMGFFFENRLHTGQHLGSARAVAEGRADIAAIDAVTWRNAQTFEPFADGLRVLDWTAPTPGLPLITAKGRDTDVMFEAVQGAIAALSTKDTAALGIKGLVRIPKNTYLSVPNPPDIAP</sequence>
<proteinExistence type="predicted"/>